<organism evidence="5 6">
    <name type="scientific">Amycolatopsis albispora</name>
    <dbReference type="NCBI Taxonomy" id="1804986"/>
    <lineage>
        <taxon>Bacteria</taxon>
        <taxon>Bacillati</taxon>
        <taxon>Actinomycetota</taxon>
        <taxon>Actinomycetes</taxon>
        <taxon>Pseudonocardiales</taxon>
        <taxon>Pseudonocardiaceae</taxon>
        <taxon>Amycolatopsis</taxon>
    </lineage>
</organism>
<accession>A0A344LEB1</accession>
<dbReference type="KEGG" id="aab:A4R43_31250"/>
<protein>
    <submittedName>
        <fullName evidence="5">Bifunctional metallophosphatase/5'-nucleotidase</fullName>
    </submittedName>
</protein>
<dbReference type="GO" id="GO:0000166">
    <property type="term" value="F:nucleotide binding"/>
    <property type="evidence" value="ECO:0007669"/>
    <property type="project" value="UniProtKB-KW"/>
</dbReference>
<dbReference type="InterPro" id="IPR036907">
    <property type="entry name" value="5'-Nucleotdase_C_sf"/>
</dbReference>
<dbReference type="InterPro" id="IPR029052">
    <property type="entry name" value="Metallo-depent_PP-like"/>
</dbReference>
<dbReference type="SUPFAM" id="SSF56300">
    <property type="entry name" value="Metallo-dependent phosphatases"/>
    <property type="match status" value="1"/>
</dbReference>
<dbReference type="RefSeq" id="WP_113695438.1">
    <property type="nucleotide sequence ID" value="NZ_CP015163.1"/>
</dbReference>
<dbReference type="AlphaFoldDB" id="A0A344LEB1"/>
<dbReference type="SUPFAM" id="SSF55816">
    <property type="entry name" value="5'-nucleotidase (syn. UDP-sugar hydrolase), C-terminal domain"/>
    <property type="match status" value="1"/>
</dbReference>
<feature type="domain" description="5'-Nucleotidase C-terminal" evidence="4">
    <location>
        <begin position="370"/>
        <end position="530"/>
    </location>
</feature>
<feature type="signal peptide" evidence="2">
    <location>
        <begin position="1"/>
        <end position="33"/>
    </location>
</feature>
<reference evidence="5 6" key="1">
    <citation type="submission" date="2016-04" db="EMBL/GenBank/DDBJ databases">
        <title>Complete genome sequence and analysis of deep-sea sediment isolate, Amycolatopsis sp. WP1.</title>
        <authorList>
            <person name="Wang H."/>
            <person name="Chen S."/>
            <person name="Wu Q."/>
        </authorList>
    </citation>
    <scope>NUCLEOTIDE SEQUENCE [LARGE SCALE GENOMIC DNA]</scope>
    <source>
        <strain evidence="5 6">WP1</strain>
    </source>
</reference>
<feature type="chain" id="PRO_5016484070" evidence="2">
    <location>
        <begin position="34"/>
        <end position="567"/>
    </location>
</feature>
<dbReference type="PANTHER" id="PTHR11575">
    <property type="entry name" value="5'-NUCLEOTIDASE-RELATED"/>
    <property type="match status" value="1"/>
</dbReference>
<feature type="domain" description="Calcineurin-like phosphoesterase" evidence="3">
    <location>
        <begin position="42"/>
        <end position="289"/>
    </location>
</feature>
<dbReference type="Proteomes" id="UP000250434">
    <property type="component" value="Chromosome"/>
</dbReference>
<dbReference type="Gene3D" id="3.60.21.10">
    <property type="match status" value="1"/>
</dbReference>
<keyword evidence="1 2" id="KW-0732">Signal</keyword>
<evidence type="ECO:0000256" key="2">
    <source>
        <dbReference type="RuleBase" id="RU362119"/>
    </source>
</evidence>
<keyword evidence="6" id="KW-1185">Reference proteome</keyword>
<dbReference type="GO" id="GO:0030288">
    <property type="term" value="C:outer membrane-bounded periplasmic space"/>
    <property type="evidence" value="ECO:0007669"/>
    <property type="project" value="TreeGrafter"/>
</dbReference>
<evidence type="ECO:0000259" key="4">
    <source>
        <dbReference type="Pfam" id="PF02872"/>
    </source>
</evidence>
<dbReference type="Pfam" id="PF00149">
    <property type="entry name" value="Metallophos"/>
    <property type="match status" value="1"/>
</dbReference>
<evidence type="ECO:0000256" key="1">
    <source>
        <dbReference type="ARBA" id="ARBA00022729"/>
    </source>
</evidence>
<gene>
    <name evidence="5" type="ORF">A4R43_31250</name>
</gene>
<dbReference type="EMBL" id="CP015163">
    <property type="protein sequence ID" value="AXB46385.1"/>
    <property type="molecule type" value="Genomic_DNA"/>
</dbReference>
<evidence type="ECO:0000259" key="3">
    <source>
        <dbReference type="Pfam" id="PF00149"/>
    </source>
</evidence>
<evidence type="ECO:0000313" key="6">
    <source>
        <dbReference type="Proteomes" id="UP000250434"/>
    </source>
</evidence>
<dbReference type="GO" id="GO:0009166">
    <property type="term" value="P:nucleotide catabolic process"/>
    <property type="evidence" value="ECO:0007669"/>
    <property type="project" value="InterPro"/>
</dbReference>
<dbReference type="PANTHER" id="PTHR11575:SF24">
    <property type="entry name" value="5'-NUCLEOTIDASE"/>
    <property type="match status" value="1"/>
</dbReference>
<evidence type="ECO:0000313" key="5">
    <source>
        <dbReference type="EMBL" id="AXB46385.1"/>
    </source>
</evidence>
<sequence>MISSTRLRGRAGALGVAVLASLGLVAAGAPASAAPAATTDVRLITFNDLHGNLEPPSGSSGRVTLPDGSTVDAGGAAHLASHVKRLRGEVKNSVVLSAGDSVGASPVISALFHDEPTIEFLNSIGVKASVVGNHEFDEGYAELQRMQFGGCHPDDGCQFRESYRGAKFPFLGANVTFDNGIPALLPFSVEFSGGVPIGVIGATLKDLPTVVTPEAIKGLKFGDEVAAINRTAGLLDRLGIKAQVVLLHQGDNTEGGGPDDCKTLPGPATKIAENVTPSVDVIFTGHSHQQYNCTINDPSGKPRTMIQGASFGRLLSVVDLKVDRRSRDVVREQSTAHNEIVTRTGTPDAATQQLIDEAKVKAAPIANKQVGTISGDLLRAAAPSGEMPLGSVIADAQLEATKSNGAQIAITNPGGVRADLVYASSPAGEGDGVVTYGEAFTVQPFANIMQTITMTGENLKAVLEQQWQQASPRILQISSTLKYAYSSSAAPGSKVSGLTIDGQPVDPAGTYRVSVNNFLAAGGDGFTEFTKGTDLAGGPVDLDALIAYFGAHPGVNPPPADRITVKP</sequence>
<proteinExistence type="inferred from homology"/>
<dbReference type="OrthoDB" id="1016457at2"/>
<keyword evidence="2" id="KW-0378">Hydrolase</keyword>
<dbReference type="GO" id="GO:0008768">
    <property type="term" value="F:UDP-sugar diphosphatase activity"/>
    <property type="evidence" value="ECO:0007669"/>
    <property type="project" value="TreeGrafter"/>
</dbReference>
<dbReference type="Pfam" id="PF02872">
    <property type="entry name" value="5_nucleotid_C"/>
    <property type="match status" value="1"/>
</dbReference>
<keyword evidence="2" id="KW-0547">Nucleotide-binding</keyword>
<dbReference type="InterPro" id="IPR008334">
    <property type="entry name" value="5'-Nucleotdase_C"/>
</dbReference>
<dbReference type="PRINTS" id="PR01607">
    <property type="entry name" value="APYRASEFAMLY"/>
</dbReference>
<dbReference type="InterPro" id="IPR006179">
    <property type="entry name" value="5_nucleotidase/apyrase"/>
</dbReference>
<comment type="similarity">
    <text evidence="2">Belongs to the 5'-nucleotidase family.</text>
</comment>
<name>A0A344LEB1_9PSEU</name>
<dbReference type="GO" id="GO:0008253">
    <property type="term" value="F:5'-nucleotidase activity"/>
    <property type="evidence" value="ECO:0007669"/>
    <property type="project" value="TreeGrafter"/>
</dbReference>
<dbReference type="InterPro" id="IPR004843">
    <property type="entry name" value="Calcineurin-like_PHP"/>
</dbReference>
<dbReference type="Gene3D" id="3.90.780.10">
    <property type="entry name" value="5'-Nucleotidase, C-terminal domain"/>
    <property type="match status" value="1"/>
</dbReference>